<evidence type="ECO:0000256" key="3">
    <source>
        <dbReference type="ARBA" id="ARBA00020634"/>
    </source>
</evidence>
<evidence type="ECO:0000256" key="7">
    <source>
        <dbReference type="ARBA" id="ARBA00031259"/>
    </source>
</evidence>
<dbReference type="OMA" id="ASHGHTY"/>
<feature type="compositionally biased region" description="Low complexity" evidence="9">
    <location>
        <begin position="163"/>
        <end position="210"/>
    </location>
</feature>
<evidence type="ECO:0000256" key="4">
    <source>
        <dbReference type="ARBA" id="ARBA00023015"/>
    </source>
</evidence>
<dbReference type="GeneID" id="9183956"/>
<dbReference type="GO" id="GO:0003712">
    <property type="term" value="F:transcription coregulator activity"/>
    <property type="evidence" value="ECO:0007669"/>
    <property type="project" value="InterPro"/>
</dbReference>
<keyword evidence="5 8" id="KW-0804">Transcription</keyword>
<feature type="compositionally biased region" description="Basic residues" evidence="9">
    <location>
        <begin position="311"/>
        <end position="320"/>
    </location>
</feature>
<dbReference type="Proteomes" id="UP000006911">
    <property type="component" value="Unassembled WGS sequence"/>
</dbReference>
<dbReference type="RefSeq" id="XP_002838301.1">
    <property type="nucleotide sequence ID" value="XM_002838255.1"/>
</dbReference>
<dbReference type="PANTHER" id="PTHR13104">
    <property type="entry name" value="MED-6-RELATED"/>
    <property type="match status" value="1"/>
</dbReference>
<evidence type="ECO:0000256" key="2">
    <source>
        <dbReference type="ARBA" id="ARBA00007526"/>
    </source>
</evidence>
<dbReference type="Pfam" id="PF04934">
    <property type="entry name" value="Med6"/>
    <property type="match status" value="1"/>
</dbReference>
<protein>
    <recommendedName>
        <fullName evidence="3 8">Mediator of RNA polymerase II transcription subunit 6</fullName>
    </recommendedName>
    <alternativeName>
        <fullName evidence="7 8">Mediator complex subunit 6</fullName>
    </alternativeName>
</protein>
<feature type="compositionally biased region" description="Low complexity" evidence="9">
    <location>
        <begin position="257"/>
        <end position="274"/>
    </location>
</feature>
<evidence type="ECO:0000256" key="6">
    <source>
        <dbReference type="ARBA" id="ARBA00023242"/>
    </source>
</evidence>
<keyword evidence="6 8" id="KW-0539">Nucleus</keyword>
<dbReference type="InParanoid" id="D5GD99"/>
<dbReference type="eggNOG" id="KOG3169">
    <property type="taxonomic scope" value="Eukaryota"/>
</dbReference>
<keyword evidence="4 8" id="KW-0805">Transcription regulation</keyword>
<keyword evidence="8" id="KW-0010">Activator</keyword>
<reference evidence="10 11" key="1">
    <citation type="journal article" date="2010" name="Nature">
        <title>Perigord black truffle genome uncovers evolutionary origins and mechanisms of symbiosis.</title>
        <authorList>
            <person name="Martin F."/>
            <person name="Kohler A."/>
            <person name="Murat C."/>
            <person name="Balestrini R."/>
            <person name="Coutinho P.M."/>
            <person name="Jaillon O."/>
            <person name="Montanini B."/>
            <person name="Morin E."/>
            <person name="Noel B."/>
            <person name="Percudani R."/>
            <person name="Porcel B."/>
            <person name="Rubini A."/>
            <person name="Amicucci A."/>
            <person name="Amselem J."/>
            <person name="Anthouard V."/>
            <person name="Arcioni S."/>
            <person name="Artiguenave F."/>
            <person name="Aury J.M."/>
            <person name="Ballario P."/>
            <person name="Bolchi A."/>
            <person name="Brenna A."/>
            <person name="Brun A."/>
            <person name="Buee M."/>
            <person name="Cantarel B."/>
            <person name="Chevalier G."/>
            <person name="Couloux A."/>
            <person name="Da Silva C."/>
            <person name="Denoeud F."/>
            <person name="Duplessis S."/>
            <person name="Ghignone S."/>
            <person name="Hilselberger B."/>
            <person name="Iotti M."/>
            <person name="Marcais B."/>
            <person name="Mello A."/>
            <person name="Miranda M."/>
            <person name="Pacioni G."/>
            <person name="Quesneville H."/>
            <person name="Riccioni C."/>
            <person name="Ruotolo R."/>
            <person name="Splivallo R."/>
            <person name="Stocchi V."/>
            <person name="Tisserant E."/>
            <person name="Viscomi A.R."/>
            <person name="Zambonelli A."/>
            <person name="Zampieri E."/>
            <person name="Henrissat B."/>
            <person name="Lebrun M.H."/>
            <person name="Paolocci F."/>
            <person name="Bonfante P."/>
            <person name="Ottonello S."/>
            <person name="Wincker P."/>
        </authorList>
    </citation>
    <scope>NUCLEOTIDE SEQUENCE [LARGE SCALE GENOMIC DNA]</scope>
    <source>
        <strain evidence="10 11">Mel28</strain>
    </source>
</reference>
<evidence type="ECO:0000256" key="9">
    <source>
        <dbReference type="SAM" id="MobiDB-lite"/>
    </source>
</evidence>
<dbReference type="STRING" id="656061.D5GD99"/>
<evidence type="ECO:0000313" key="10">
    <source>
        <dbReference type="EMBL" id="CAZ82492.1"/>
    </source>
</evidence>
<comment type="similarity">
    <text evidence="2 8">Belongs to the Mediator complex subunit 6 family.</text>
</comment>
<comment type="subunit">
    <text evidence="8">Component of the Mediator complex.</text>
</comment>
<feature type="region of interest" description="Disordered" evidence="9">
    <location>
        <begin position="247"/>
        <end position="278"/>
    </location>
</feature>
<comment type="subcellular location">
    <subcellularLocation>
        <location evidence="1 8">Nucleus</location>
    </subcellularLocation>
</comment>
<dbReference type="Gene3D" id="3.10.450.580">
    <property type="entry name" value="Mediator complex, subunit Med6"/>
    <property type="match status" value="1"/>
</dbReference>
<dbReference type="GO" id="GO:0016592">
    <property type="term" value="C:mediator complex"/>
    <property type="evidence" value="ECO:0007669"/>
    <property type="project" value="InterPro"/>
</dbReference>
<sequence length="320" mass="34937">MATIPRPKTPIDETLWRDQVWYRQWGPITEVTAMDYFRMSTFFDHTSNNGTLFQQMQFNPQFREELRTPELFNRRLATMTGVEYMLAAGSAESGVWVIRKQLRKSPRYDDNGREDDITVLAAYYIIGENIYQAPSIGAVLQNRMLTTISALRSALTVATNLSSFLPTTSTNPSSSSQASQTITTGVATSSQQSVSASQPPPSTQSSMATSTPPPPPPTTSSSYVNDPRLLARALDLSIKHHNEYMDDHAPLLGDPASFLQSQPSSQRSSTPNSQADVAAKKQAAAVAAAAKKAGVQQQQQQQQQGVVQGQVKKKGKGLGP</sequence>
<comment type="function">
    <text evidence="8">Component of the Mediator complex, a coactivator involved in the regulated transcription of nearly all RNA polymerase II-dependent genes. Mediator functions as a bridge to convey information from gene-specific regulatory proteins to the basal RNA polymerase II transcription machinery. Mediator is recruited to promoters by direct interactions with regulatory proteins and serves as a scaffold for the assembly of a functional preinitiation complex with RNA polymerase II and the general transcription factors.</text>
</comment>
<keyword evidence="11" id="KW-1185">Reference proteome</keyword>
<feature type="compositionally biased region" description="Low complexity" evidence="9">
    <location>
        <begin position="290"/>
        <end position="310"/>
    </location>
</feature>
<proteinExistence type="inferred from homology"/>
<evidence type="ECO:0000256" key="8">
    <source>
        <dbReference type="RuleBase" id="RU364143"/>
    </source>
</evidence>
<accession>D5GD99</accession>
<dbReference type="KEGG" id="tml:GSTUM_00006112001"/>
<dbReference type="InterPro" id="IPR038566">
    <property type="entry name" value="Mediator_Med6_sf"/>
</dbReference>
<evidence type="ECO:0000256" key="1">
    <source>
        <dbReference type="ARBA" id="ARBA00004123"/>
    </source>
</evidence>
<dbReference type="GO" id="GO:0006357">
    <property type="term" value="P:regulation of transcription by RNA polymerase II"/>
    <property type="evidence" value="ECO:0007669"/>
    <property type="project" value="InterPro"/>
</dbReference>
<gene>
    <name evidence="8" type="primary">MED6</name>
    <name evidence="10" type="ORF">GSTUM_00006112001</name>
</gene>
<dbReference type="HOGENOM" id="CLU_060172_0_0_1"/>
<name>D5GD99_TUBMM</name>
<dbReference type="AlphaFoldDB" id="D5GD99"/>
<evidence type="ECO:0000256" key="5">
    <source>
        <dbReference type="ARBA" id="ARBA00023163"/>
    </source>
</evidence>
<feature type="region of interest" description="Disordered" evidence="9">
    <location>
        <begin position="290"/>
        <end position="320"/>
    </location>
</feature>
<feature type="region of interest" description="Disordered" evidence="9">
    <location>
        <begin position="163"/>
        <end position="224"/>
    </location>
</feature>
<dbReference type="EMBL" id="FN430142">
    <property type="protein sequence ID" value="CAZ82492.1"/>
    <property type="molecule type" value="Genomic_DNA"/>
</dbReference>
<dbReference type="InterPro" id="IPR007018">
    <property type="entry name" value="Mediator_Med6"/>
</dbReference>
<evidence type="ECO:0000313" key="11">
    <source>
        <dbReference type="Proteomes" id="UP000006911"/>
    </source>
</evidence>
<organism evidence="10 11">
    <name type="scientific">Tuber melanosporum (strain Mel28)</name>
    <name type="common">Perigord black truffle</name>
    <dbReference type="NCBI Taxonomy" id="656061"/>
    <lineage>
        <taxon>Eukaryota</taxon>
        <taxon>Fungi</taxon>
        <taxon>Dikarya</taxon>
        <taxon>Ascomycota</taxon>
        <taxon>Pezizomycotina</taxon>
        <taxon>Pezizomycetes</taxon>
        <taxon>Pezizales</taxon>
        <taxon>Tuberaceae</taxon>
        <taxon>Tuber</taxon>
    </lineage>
</organism>